<dbReference type="Proteomes" id="UP000634522">
    <property type="component" value="Unassembled WGS sequence"/>
</dbReference>
<organism evidence="3 4">
    <name type="scientific">Aromatoleum toluolicum</name>
    <dbReference type="NCBI Taxonomy" id="90060"/>
    <lineage>
        <taxon>Bacteria</taxon>
        <taxon>Pseudomonadati</taxon>
        <taxon>Pseudomonadota</taxon>
        <taxon>Betaproteobacteria</taxon>
        <taxon>Rhodocyclales</taxon>
        <taxon>Rhodocyclaceae</taxon>
        <taxon>Aromatoleum</taxon>
    </lineage>
</organism>
<evidence type="ECO:0000313" key="3">
    <source>
        <dbReference type="EMBL" id="NMG01130.1"/>
    </source>
</evidence>
<comment type="caution">
    <text evidence="3">The sequence shown here is derived from an EMBL/GenBank/DDBJ whole genome shotgun (WGS) entry which is preliminary data.</text>
</comment>
<proteinExistence type="inferred from homology"/>
<evidence type="ECO:0000313" key="4">
    <source>
        <dbReference type="Proteomes" id="UP000634522"/>
    </source>
</evidence>
<reference evidence="3 4" key="1">
    <citation type="submission" date="2019-12" db="EMBL/GenBank/DDBJ databases">
        <title>Comparative genomics gives insights into the taxonomy of the Azoarcus-Aromatoleum group and reveals separate origins of nif in the plant-associated Azoarcus and non-plant-associated Aromatoleum sub-groups.</title>
        <authorList>
            <person name="Lafos M."/>
            <person name="Maluk M."/>
            <person name="Batista M."/>
            <person name="Junghare M."/>
            <person name="Carmona M."/>
            <person name="Faoro H."/>
            <person name="Cruz L.M."/>
            <person name="Battistoni F."/>
            <person name="De Souza E."/>
            <person name="Pedrosa F."/>
            <person name="Chen W.-M."/>
            <person name="Poole P.S."/>
            <person name="Dixon R.A."/>
            <person name="James E.K."/>
        </authorList>
    </citation>
    <scope>NUCLEOTIDE SEQUENCE [LARGE SCALE GENOMIC DNA]</scope>
    <source>
        <strain evidence="3 4">T</strain>
    </source>
</reference>
<keyword evidence="4" id="KW-1185">Reference proteome</keyword>
<dbReference type="CDD" id="cd06558">
    <property type="entry name" value="crotonase-like"/>
    <property type="match status" value="1"/>
</dbReference>
<name>A0ABX1NPH4_9RHOO</name>
<dbReference type="Pfam" id="PF00378">
    <property type="entry name" value="ECH_1"/>
    <property type="match status" value="1"/>
</dbReference>
<dbReference type="PANTHER" id="PTHR43802:SF1">
    <property type="entry name" value="IP11341P-RELATED"/>
    <property type="match status" value="1"/>
</dbReference>
<protein>
    <recommendedName>
        <fullName evidence="5">Enoyl-CoA hydratase</fullName>
    </recommendedName>
</protein>
<dbReference type="Gene3D" id="3.90.226.10">
    <property type="entry name" value="2-enoyl-CoA Hydratase, Chain A, domain 1"/>
    <property type="match status" value="1"/>
</dbReference>
<dbReference type="InterPro" id="IPR029045">
    <property type="entry name" value="ClpP/crotonase-like_dom_sf"/>
</dbReference>
<sequence>MPDTYKYLTTRIEDNVGIITLNRPEKLNALSWELAEELATVFYRWRYVDEVRAIVLTGAGRAFCAGGDIDWISGDSDRPMPGTSDASRPISRSQRKTPGGPFMDATRQMIAVDKPIVAALHGHAVGAGLAYAMVCDRRFADTTLKMSAIFTNVGVAPDCGLSWFLPRVVGLPTALMMVETGRVFRAEECKTMGLVDELVPEGESFAAAFEYAKTLAQRASVAVDMARRMIYMGQTATLEQMLDYEGIAGVIVASSLDAKEGTQSFLEKRKPVYRGI</sequence>
<dbReference type="EMBL" id="WTVS01000138">
    <property type="protein sequence ID" value="NMG01130.1"/>
    <property type="molecule type" value="Genomic_DNA"/>
</dbReference>
<dbReference type="Gene3D" id="1.10.12.10">
    <property type="entry name" value="Lyase 2-enoyl-coa Hydratase, Chain A, domain 2"/>
    <property type="match status" value="1"/>
</dbReference>
<evidence type="ECO:0000256" key="2">
    <source>
        <dbReference type="SAM" id="MobiDB-lite"/>
    </source>
</evidence>
<dbReference type="SUPFAM" id="SSF52096">
    <property type="entry name" value="ClpP/crotonase"/>
    <property type="match status" value="1"/>
</dbReference>
<dbReference type="InterPro" id="IPR001753">
    <property type="entry name" value="Enoyl-CoA_hydra/iso"/>
</dbReference>
<comment type="similarity">
    <text evidence="1">Belongs to the enoyl-CoA hydratase/isomerase family.</text>
</comment>
<feature type="region of interest" description="Disordered" evidence="2">
    <location>
        <begin position="74"/>
        <end position="99"/>
    </location>
</feature>
<dbReference type="InterPro" id="IPR014748">
    <property type="entry name" value="Enoyl-CoA_hydra_C"/>
</dbReference>
<evidence type="ECO:0000256" key="1">
    <source>
        <dbReference type="ARBA" id="ARBA00005254"/>
    </source>
</evidence>
<evidence type="ECO:0008006" key="5">
    <source>
        <dbReference type="Google" id="ProtNLM"/>
    </source>
</evidence>
<accession>A0ABX1NPH4</accession>
<gene>
    <name evidence="3" type="ORF">GPA27_27555</name>
</gene>
<dbReference type="RefSeq" id="WP_169143625.1">
    <property type="nucleotide sequence ID" value="NZ_WTVS01000138.1"/>
</dbReference>
<dbReference type="PANTHER" id="PTHR43802">
    <property type="entry name" value="ENOYL-COA HYDRATASE"/>
    <property type="match status" value="1"/>
</dbReference>